<accession>A0A6L2R532</accession>
<organism evidence="3 4">
    <name type="scientific">Candidatus Desulfovibrio kirbyi</name>
    <dbReference type="NCBI Taxonomy" id="2696086"/>
    <lineage>
        <taxon>Bacteria</taxon>
        <taxon>Pseudomonadati</taxon>
        <taxon>Thermodesulfobacteriota</taxon>
        <taxon>Desulfovibrionia</taxon>
        <taxon>Desulfovibrionales</taxon>
        <taxon>Desulfovibrionaceae</taxon>
        <taxon>Desulfovibrio</taxon>
    </lineage>
</organism>
<dbReference type="Gene3D" id="2.20.28.30">
    <property type="entry name" value="RNA polymerase ii, chain L"/>
    <property type="match status" value="1"/>
</dbReference>
<dbReference type="Pfam" id="PF09723">
    <property type="entry name" value="Zn_ribbon_8"/>
    <property type="match status" value="1"/>
</dbReference>
<comment type="caution">
    <text evidence="3">The sequence shown here is derived from an EMBL/GenBank/DDBJ whole genome shotgun (WGS) entry which is preliminary data.</text>
</comment>
<feature type="region of interest" description="Disordered" evidence="1">
    <location>
        <begin position="44"/>
        <end position="63"/>
    </location>
</feature>
<dbReference type="AlphaFoldDB" id="A0A6L2R532"/>
<reference evidence="3 4" key="1">
    <citation type="journal article" date="2020" name="ISME J.">
        <title>Parallel Reductive Genome Evolution in Desulfovibrio Ectosymbionts Independently Acquired by Trichonympha Protists in the Termite Gut.</title>
        <authorList>
            <person name="Takeuchi M."/>
            <person name="Kuwahara H."/>
            <person name="Murakami T."/>
            <person name="Takahashi K."/>
            <person name="Kajitani R."/>
            <person name="Toyoda A."/>
            <person name="Itoh T."/>
            <person name="Ohkuma M."/>
            <person name="Hongoh Y."/>
        </authorList>
    </citation>
    <scope>NUCLEOTIDE SEQUENCE [LARGE SCALE GENOMIC DNA]</scope>
    <source>
        <strain evidence="3">ZnDsv-02</strain>
    </source>
</reference>
<dbReference type="SMART" id="SM00834">
    <property type="entry name" value="CxxC_CXXC_SSSS"/>
    <property type="match status" value="1"/>
</dbReference>
<evidence type="ECO:0000313" key="3">
    <source>
        <dbReference type="EMBL" id="GFH62696.1"/>
    </source>
</evidence>
<evidence type="ECO:0000259" key="2">
    <source>
        <dbReference type="SMART" id="SM00834"/>
    </source>
</evidence>
<dbReference type="EMBL" id="BLLL01000003">
    <property type="protein sequence ID" value="GFH62696.1"/>
    <property type="molecule type" value="Genomic_DNA"/>
</dbReference>
<evidence type="ECO:0000256" key="1">
    <source>
        <dbReference type="SAM" id="MobiDB-lite"/>
    </source>
</evidence>
<dbReference type="InterPro" id="IPR013429">
    <property type="entry name" value="Regulatory_FmdB_Zinc_ribbon"/>
</dbReference>
<dbReference type="NCBIfam" id="TIGR02605">
    <property type="entry name" value="CxxC_CxxC_SSSS"/>
    <property type="match status" value="1"/>
</dbReference>
<feature type="domain" description="Putative regulatory protein FmdB zinc ribbon" evidence="2">
    <location>
        <begin position="1"/>
        <end position="40"/>
    </location>
</feature>
<proteinExistence type="predicted"/>
<protein>
    <submittedName>
        <fullName evidence="3">FmdB family regulatory protein</fullName>
    </submittedName>
</protein>
<evidence type="ECO:0000313" key="4">
    <source>
        <dbReference type="Proteomes" id="UP000505077"/>
    </source>
</evidence>
<dbReference type="Proteomes" id="UP000505077">
    <property type="component" value="Unassembled WGS sequence"/>
</dbReference>
<sequence length="78" mass="7896">MPIFEYICTKCGQEFEELIFDTAAPPCPACGSAKTRKLMSLCSHSSGKSGGEDAYTPPSSPGGSCVGCAGGNCASCGH</sequence>
<name>A0A6L2R532_9BACT</name>
<gene>
    <name evidence="3" type="ORF">ZNDK_0467</name>
</gene>